<dbReference type="PANTHER" id="PTHR43567">
    <property type="entry name" value="FLAVOREDOXIN-RELATED-RELATED"/>
    <property type="match status" value="1"/>
</dbReference>
<keyword evidence="6" id="KW-1185">Reference proteome</keyword>
<evidence type="ECO:0000256" key="2">
    <source>
        <dbReference type="ARBA" id="ARBA00022630"/>
    </source>
</evidence>
<sequence>MHQLSEPSILYFGTPVVLITTTNPDGTNNLAPISSIFWLGWRAIIGISAFSKTTENIQRTGECVLNLPSVHQAAAVNRLALTTGTFPVPAGKAQKGYTYETDKFGLAQLTAVQSETVNPPRVAECPVQMEAVMESFHGLAEDDEQQRGRLLTIELRIQRVYLDELILMEKNPNRVDPNKWKPLIMSFQQFYGLGEQVHVSKLSTIPEDLYRSPDVERAKKNTKVVKPLSKV</sequence>
<evidence type="ECO:0000256" key="1">
    <source>
        <dbReference type="ARBA" id="ARBA00001917"/>
    </source>
</evidence>
<keyword evidence="2" id="KW-0285">Flavoprotein</keyword>
<accession>A0A127VAM6</accession>
<evidence type="ECO:0000313" key="5">
    <source>
        <dbReference type="EMBL" id="AMP98267.1"/>
    </source>
</evidence>
<protein>
    <recommendedName>
        <fullName evidence="4">Flavin reductase like domain-containing protein</fullName>
    </recommendedName>
</protein>
<gene>
    <name evidence="5" type="ORF">AY601_1349</name>
</gene>
<dbReference type="EMBL" id="CP014504">
    <property type="protein sequence ID" value="AMP98267.1"/>
    <property type="molecule type" value="Genomic_DNA"/>
</dbReference>
<dbReference type="RefSeq" id="WP_068398239.1">
    <property type="nucleotide sequence ID" value="NZ_CP014504.1"/>
</dbReference>
<dbReference type="Gene3D" id="2.30.110.10">
    <property type="entry name" value="Electron Transport, Fmn-binding Protein, Chain A"/>
    <property type="match status" value="1"/>
</dbReference>
<dbReference type="GO" id="GO:0016646">
    <property type="term" value="F:oxidoreductase activity, acting on the CH-NH group of donors, NAD or NADP as acceptor"/>
    <property type="evidence" value="ECO:0007669"/>
    <property type="project" value="UniProtKB-ARBA"/>
</dbReference>
<evidence type="ECO:0000256" key="3">
    <source>
        <dbReference type="ARBA" id="ARBA00038054"/>
    </source>
</evidence>
<feature type="domain" description="Flavin reductase like" evidence="4">
    <location>
        <begin position="12"/>
        <end position="137"/>
    </location>
</feature>
<dbReference type="Proteomes" id="UP000071561">
    <property type="component" value="Chromosome"/>
</dbReference>
<dbReference type="KEGG" id="pcm:AY601_1349"/>
<dbReference type="SUPFAM" id="SSF50475">
    <property type="entry name" value="FMN-binding split barrel"/>
    <property type="match status" value="1"/>
</dbReference>
<dbReference type="InterPro" id="IPR002563">
    <property type="entry name" value="Flavin_Rdtase-like_dom"/>
</dbReference>
<dbReference type="PATRIC" id="fig|188932.3.peg.1404"/>
<reference evidence="5 6" key="1">
    <citation type="submission" date="2016-03" db="EMBL/GenBank/DDBJ databases">
        <title>Complete genome sequence of Pedobacter cryoconitis PAMC 27485.</title>
        <authorList>
            <person name="Lee J."/>
            <person name="Kim O.-S."/>
        </authorList>
    </citation>
    <scope>NUCLEOTIDE SEQUENCE [LARGE SCALE GENOMIC DNA]</scope>
    <source>
        <strain evidence="5 6">PAMC 27485</strain>
    </source>
</reference>
<dbReference type="InterPro" id="IPR052174">
    <property type="entry name" value="Flavoredoxin"/>
</dbReference>
<dbReference type="GO" id="GO:0010181">
    <property type="term" value="F:FMN binding"/>
    <property type="evidence" value="ECO:0007669"/>
    <property type="project" value="InterPro"/>
</dbReference>
<evidence type="ECO:0000259" key="4">
    <source>
        <dbReference type="Pfam" id="PF01613"/>
    </source>
</evidence>
<dbReference type="InterPro" id="IPR012349">
    <property type="entry name" value="Split_barrel_FMN-bd"/>
</dbReference>
<comment type="cofactor">
    <cofactor evidence="1">
        <name>FMN</name>
        <dbReference type="ChEBI" id="CHEBI:58210"/>
    </cofactor>
</comment>
<dbReference type="PANTHER" id="PTHR43567:SF1">
    <property type="entry name" value="FLAVOREDOXIN"/>
    <property type="match status" value="1"/>
</dbReference>
<comment type="similarity">
    <text evidence="3">Belongs to the flavoredoxin family.</text>
</comment>
<proteinExistence type="inferred from homology"/>
<dbReference type="AlphaFoldDB" id="A0A127VAM6"/>
<dbReference type="OrthoDB" id="9794638at2"/>
<organism evidence="5 6">
    <name type="scientific">Pedobacter cryoconitis</name>
    <dbReference type="NCBI Taxonomy" id="188932"/>
    <lineage>
        <taxon>Bacteria</taxon>
        <taxon>Pseudomonadati</taxon>
        <taxon>Bacteroidota</taxon>
        <taxon>Sphingobacteriia</taxon>
        <taxon>Sphingobacteriales</taxon>
        <taxon>Sphingobacteriaceae</taxon>
        <taxon>Pedobacter</taxon>
    </lineage>
</organism>
<dbReference type="Pfam" id="PF01613">
    <property type="entry name" value="Flavin_Reduct"/>
    <property type="match status" value="1"/>
</dbReference>
<name>A0A127VAM6_9SPHI</name>
<evidence type="ECO:0000313" key="6">
    <source>
        <dbReference type="Proteomes" id="UP000071561"/>
    </source>
</evidence>